<dbReference type="EMBL" id="JBHMCF010000057">
    <property type="protein sequence ID" value="MFB9476839.1"/>
    <property type="molecule type" value="Genomic_DNA"/>
</dbReference>
<organism evidence="1 2">
    <name type="scientific">Nonomuraea salmonea</name>
    <dbReference type="NCBI Taxonomy" id="46181"/>
    <lineage>
        <taxon>Bacteria</taxon>
        <taxon>Bacillati</taxon>
        <taxon>Actinomycetota</taxon>
        <taxon>Actinomycetes</taxon>
        <taxon>Streptosporangiales</taxon>
        <taxon>Streptosporangiaceae</taxon>
        <taxon>Nonomuraea</taxon>
    </lineage>
</organism>
<keyword evidence="2" id="KW-1185">Reference proteome</keyword>
<proteinExistence type="predicted"/>
<dbReference type="Proteomes" id="UP001589568">
    <property type="component" value="Unassembled WGS sequence"/>
</dbReference>
<comment type="caution">
    <text evidence="1">The sequence shown here is derived from an EMBL/GenBank/DDBJ whole genome shotgun (WGS) entry which is preliminary data.</text>
</comment>
<reference evidence="1 2" key="1">
    <citation type="submission" date="2024-09" db="EMBL/GenBank/DDBJ databases">
        <authorList>
            <person name="Sun Q."/>
            <person name="Mori K."/>
        </authorList>
    </citation>
    <scope>NUCLEOTIDE SEQUENCE [LARGE SCALE GENOMIC DNA]</scope>
    <source>
        <strain evidence="1 2">JCM 3324</strain>
    </source>
</reference>
<evidence type="ECO:0000313" key="2">
    <source>
        <dbReference type="Proteomes" id="UP001589568"/>
    </source>
</evidence>
<name>A0ABV5P2P1_9ACTN</name>
<accession>A0ABV5P2P1</accession>
<protein>
    <submittedName>
        <fullName evidence="1">Uncharacterized protein</fullName>
    </submittedName>
</protein>
<gene>
    <name evidence="1" type="ORF">ACFFR3_45745</name>
</gene>
<evidence type="ECO:0000313" key="1">
    <source>
        <dbReference type="EMBL" id="MFB9476839.1"/>
    </source>
</evidence>
<dbReference type="RefSeq" id="WP_379485194.1">
    <property type="nucleotide sequence ID" value="NZ_JBHMCF010000057.1"/>
</dbReference>
<sequence>MTTKNANRLRAYCEHCGGVIPPGEGERCAPFGVKERAKLHSLWVHQEECAAGYAELLRWMAAAAHAELTVKGRNPDRLTEGELLEAARCSSTLTMLSVTPFDGLARHVNLHPQWDVEALPEQGWKEYPAPGRARVFVRPDTGAATVHPVDSFFASPGDEKKTMRSNTVCGQYVVLDRVGKLSAQLVATMLESAAPTLDSAQDGR</sequence>